<gene>
    <name evidence="1" type="ORF">H9628_03130</name>
</gene>
<reference evidence="1 2" key="1">
    <citation type="submission" date="2020-08" db="EMBL/GenBank/DDBJ databases">
        <title>A Genomic Blueprint of the Chicken Gut Microbiome.</title>
        <authorList>
            <person name="Gilroy R."/>
            <person name="Ravi A."/>
            <person name="Getino M."/>
            <person name="Pursley I."/>
            <person name="Horton D.L."/>
            <person name="Alikhan N.-F."/>
            <person name="Baker D."/>
            <person name="Gharbi K."/>
            <person name="Hall N."/>
            <person name="Watson M."/>
            <person name="Adriaenssens E.M."/>
            <person name="Foster-Nyarko E."/>
            <person name="Jarju S."/>
            <person name="Secka A."/>
            <person name="Antonio M."/>
            <person name="Oren A."/>
            <person name="Chaudhuri R."/>
            <person name="La Ragione R.M."/>
            <person name="Hildebrand F."/>
            <person name="Pallen M.J."/>
        </authorList>
    </citation>
    <scope>NUCLEOTIDE SEQUENCE [LARGE SCALE GENOMIC DNA]</scope>
    <source>
        <strain evidence="1 2">Sa1CVA4</strain>
    </source>
</reference>
<comment type="caution">
    <text evidence="1">The sequence shown here is derived from an EMBL/GenBank/DDBJ whole genome shotgun (WGS) entry which is preliminary data.</text>
</comment>
<dbReference type="EMBL" id="JACSPS010000001">
    <property type="protein sequence ID" value="MBD8017453.1"/>
    <property type="molecule type" value="Genomic_DNA"/>
</dbReference>
<keyword evidence="2" id="KW-1185">Reference proteome</keyword>
<evidence type="ECO:0000313" key="2">
    <source>
        <dbReference type="Proteomes" id="UP000626242"/>
    </source>
</evidence>
<dbReference type="RefSeq" id="WP_251832656.1">
    <property type="nucleotide sequence ID" value="NZ_JACSPS010000001.1"/>
</dbReference>
<accession>A0ABR8WK53</accession>
<name>A0ABR8WK53_9FLAO</name>
<evidence type="ECO:0000313" key="1">
    <source>
        <dbReference type="EMBL" id="MBD8017453.1"/>
    </source>
</evidence>
<dbReference type="PROSITE" id="PS51257">
    <property type="entry name" value="PROKAR_LIPOPROTEIN"/>
    <property type="match status" value="1"/>
</dbReference>
<dbReference type="Proteomes" id="UP000626242">
    <property type="component" value="Unassembled WGS sequence"/>
</dbReference>
<organism evidence="1 2">
    <name type="scientific">Kaistella pullorum</name>
    <dbReference type="NCBI Taxonomy" id="2763074"/>
    <lineage>
        <taxon>Bacteria</taxon>
        <taxon>Pseudomonadati</taxon>
        <taxon>Bacteroidota</taxon>
        <taxon>Flavobacteriia</taxon>
        <taxon>Flavobacteriales</taxon>
        <taxon>Weeksellaceae</taxon>
        <taxon>Chryseobacterium group</taxon>
        <taxon>Kaistella</taxon>
    </lineage>
</organism>
<proteinExistence type="predicted"/>
<protein>
    <submittedName>
        <fullName evidence="1">Uncharacterized protein</fullName>
    </submittedName>
</protein>
<sequence>MKKYGIMAAIGFIMASCSQTETKTETIENPDGTTSVKTIETEKTSALDSATIQNTVNTAKEKLNVAGEKLDEAADNVREDLRAKKRDTVR</sequence>